<sequence>AYFDAKEAIDKDKETKVNKSLIKWIVCLGILFLGFDSSYFENFTKTLNLGYNSPKCTTLAILILDVEAANILLKVEKELSKAKNITLCVDGW</sequence>
<proteinExistence type="predicted"/>
<keyword evidence="2" id="KW-1185">Reference proteome</keyword>
<evidence type="ECO:0000313" key="2">
    <source>
        <dbReference type="Proteomes" id="UP000789920"/>
    </source>
</evidence>
<feature type="non-terminal residue" evidence="1">
    <location>
        <position position="92"/>
    </location>
</feature>
<accession>A0ACA9SYA2</accession>
<protein>
    <submittedName>
        <fullName evidence="1">11935_t:CDS:1</fullName>
    </submittedName>
</protein>
<dbReference type="EMBL" id="CAJVQC010169936">
    <property type="protein sequence ID" value="CAG8850266.1"/>
    <property type="molecule type" value="Genomic_DNA"/>
</dbReference>
<name>A0ACA9SYA2_9GLOM</name>
<feature type="non-terminal residue" evidence="1">
    <location>
        <position position="1"/>
    </location>
</feature>
<comment type="caution">
    <text evidence="1">The sequence shown here is derived from an EMBL/GenBank/DDBJ whole genome shotgun (WGS) entry which is preliminary data.</text>
</comment>
<organism evidence="1 2">
    <name type="scientific">Racocetra persica</name>
    <dbReference type="NCBI Taxonomy" id="160502"/>
    <lineage>
        <taxon>Eukaryota</taxon>
        <taxon>Fungi</taxon>
        <taxon>Fungi incertae sedis</taxon>
        <taxon>Mucoromycota</taxon>
        <taxon>Glomeromycotina</taxon>
        <taxon>Glomeromycetes</taxon>
        <taxon>Diversisporales</taxon>
        <taxon>Gigasporaceae</taxon>
        <taxon>Racocetra</taxon>
    </lineage>
</organism>
<gene>
    <name evidence="1" type="ORF">RPERSI_LOCUS36003</name>
</gene>
<evidence type="ECO:0000313" key="1">
    <source>
        <dbReference type="EMBL" id="CAG8850266.1"/>
    </source>
</evidence>
<reference evidence="1" key="1">
    <citation type="submission" date="2021-06" db="EMBL/GenBank/DDBJ databases">
        <authorList>
            <person name="Kallberg Y."/>
            <person name="Tangrot J."/>
            <person name="Rosling A."/>
        </authorList>
    </citation>
    <scope>NUCLEOTIDE SEQUENCE</scope>
    <source>
        <strain evidence="1">MA461A</strain>
    </source>
</reference>
<dbReference type="Proteomes" id="UP000789920">
    <property type="component" value="Unassembled WGS sequence"/>
</dbReference>